<keyword evidence="2" id="KW-0732">Signal</keyword>
<dbReference type="eggNOG" id="ENOG502SPKM">
    <property type="taxonomic scope" value="Eukaryota"/>
</dbReference>
<organism evidence="3 4">
    <name type="scientific">Caenorhabditis tropicalis</name>
    <dbReference type="NCBI Taxonomy" id="1561998"/>
    <lineage>
        <taxon>Eukaryota</taxon>
        <taxon>Metazoa</taxon>
        <taxon>Ecdysozoa</taxon>
        <taxon>Nematoda</taxon>
        <taxon>Chromadorea</taxon>
        <taxon>Rhabditida</taxon>
        <taxon>Rhabditina</taxon>
        <taxon>Rhabditomorpha</taxon>
        <taxon>Rhabditoidea</taxon>
        <taxon>Rhabditidae</taxon>
        <taxon>Peloderinae</taxon>
        <taxon>Caenorhabditis</taxon>
    </lineage>
</organism>
<evidence type="ECO:0000313" key="4">
    <source>
        <dbReference type="WBParaSite" id="Csp11.Scaffold519.g2803.t1"/>
    </source>
</evidence>
<feature type="compositionally biased region" description="Polar residues" evidence="1">
    <location>
        <begin position="28"/>
        <end position="44"/>
    </location>
</feature>
<feature type="region of interest" description="Disordered" evidence="1">
    <location>
        <begin position="361"/>
        <end position="403"/>
    </location>
</feature>
<dbReference type="STRING" id="1561998.A0A1I7T683"/>
<dbReference type="WBParaSite" id="Csp11.Scaffold519.g2803.t1">
    <property type="protein sequence ID" value="Csp11.Scaffold519.g2803.t1"/>
    <property type="gene ID" value="Csp11.Scaffold519.g2803"/>
</dbReference>
<evidence type="ECO:0000256" key="2">
    <source>
        <dbReference type="SAM" id="SignalP"/>
    </source>
</evidence>
<dbReference type="SUPFAM" id="SSF49899">
    <property type="entry name" value="Concanavalin A-like lectins/glucanases"/>
    <property type="match status" value="2"/>
</dbReference>
<evidence type="ECO:0000313" key="3">
    <source>
        <dbReference type="Proteomes" id="UP000095282"/>
    </source>
</evidence>
<protein>
    <submittedName>
        <fullName evidence="4">MAM domain-containing protein</fullName>
    </submittedName>
</protein>
<feature type="signal peptide" evidence="2">
    <location>
        <begin position="1"/>
        <end position="20"/>
    </location>
</feature>
<evidence type="ECO:0000256" key="1">
    <source>
        <dbReference type="SAM" id="MobiDB-lite"/>
    </source>
</evidence>
<proteinExistence type="predicted"/>
<dbReference type="Gene3D" id="2.60.120.200">
    <property type="match status" value="1"/>
</dbReference>
<reference evidence="4" key="1">
    <citation type="submission" date="2016-11" db="UniProtKB">
        <authorList>
            <consortium name="WormBaseParasite"/>
        </authorList>
    </citation>
    <scope>IDENTIFICATION</scope>
</reference>
<feature type="region of interest" description="Disordered" evidence="1">
    <location>
        <begin position="17"/>
        <end position="75"/>
    </location>
</feature>
<dbReference type="Proteomes" id="UP000095282">
    <property type="component" value="Unplaced"/>
</dbReference>
<dbReference type="AlphaFoldDB" id="A0A1I7T683"/>
<feature type="chain" id="PRO_5009307096" evidence="2">
    <location>
        <begin position="21"/>
        <end position="592"/>
    </location>
</feature>
<keyword evidence="3" id="KW-1185">Reference proteome</keyword>
<dbReference type="InterPro" id="IPR013320">
    <property type="entry name" value="ConA-like_dom_sf"/>
</dbReference>
<name>A0A1I7T683_9PELO</name>
<sequence>MIGRLLFLIFLLQQPGPRESCQPPMPASSFQSNGVSMNVPSSPQYIPANGSPIDQSAPIPPPPPPPPVTNSANSNDQLEMINAPDKIEKNRDFTPYPGYIPPPPAASFPTLIDNPDVPRVNQQSSNTFRSETPLQILTPESRKDYSCPAELTSITDFLTCIRRLSTVTLDEHNMLCDFEKDSGCRFKSISSPLSVGNFPNADHYRTFASLAGRPEEERPNGNFVFFIEHRGTDPEDEFIMSTPITCQKGNGVLKFNYWIVGQQEKVMLRVCTQNHLSRSCTQSISYTSPSSSIAIEVVHPNSTFFELEIVASNLVDPAVIVYDNIEYKADLCEWDQKVESAETEDSVDEKPIASVDSFFEAEEQQGERDPSGEEKEEISEAVERSDSATLTNPVPTRPIRLSPRRAEMEQLISELTNEEKGAELIEDAEDRDEPQSVCKLLNCNFDMNMCFYNNYVNESMSISPWQLGNNRIGNPHTGVREGSGFLYVGTDSPADSKIVNYILESPDLSVDEDFNLTMDIYRRSNDITLQICLDTPFYCPYTITPFDKETNWMEGEMFLIPKGTLKVYIRAIQWRRFKWLAIDNLKVSSTKC</sequence>
<feature type="compositionally biased region" description="Pro residues" evidence="1">
    <location>
        <begin position="58"/>
        <end position="68"/>
    </location>
</feature>
<accession>A0A1I7T683</accession>